<feature type="transmembrane region" description="Helical" evidence="7">
    <location>
        <begin position="198"/>
        <end position="216"/>
    </location>
</feature>
<dbReference type="EMBL" id="AP024525">
    <property type="protein sequence ID" value="BCT74765.1"/>
    <property type="molecule type" value="Genomic_DNA"/>
</dbReference>
<feature type="transmembrane region" description="Helical" evidence="7">
    <location>
        <begin position="257"/>
        <end position="275"/>
    </location>
</feature>
<dbReference type="SUPFAM" id="SSF82866">
    <property type="entry name" value="Multidrug efflux transporter AcrB transmembrane domain"/>
    <property type="match status" value="2"/>
</dbReference>
<evidence type="ECO:0000256" key="1">
    <source>
        <dbReference type="ARBA" id="ARBA00004651"/>
    </source>
</evidence>
<protein>
    <submittedName>
        <fullName evidence="9">RND superfamily drug exporter</fullName>
    </submittedName>
</protein>
<evidence type="ECO:0000313" key="10">
    <source>
        <dbReference type="Proteomes" id="UP001319861"/>
    </source>
</evidence>
<gene>
    <name evidence="9" type="ORF">SCMU_06070</name>
</gene>
<dbReference type="InterPro" id="IPR000731">
    <property type="entry name" value="SSD"/>
</dbReference>
<evidence type="ECO:0000313" key="9">
    <source>
        <dbReference type="EMBL" id="BCT74765.1"/>
    </source>
</evidence>
<feature type="transmembrane region" description="Helical" evidence="7">
    <location>
        <begin position="642"/>
        <end position="663"/>
    </location>
</feature>
<sequence length="714" mass="74385">MTTTAPRTTPPGSRAKAPARAPRWLRILLPAVLILVWLAVFGMGGRAFGEVNRVAVNDASEHLPASAEATQVQHLQDLFRDGTTVPATVVFSKDSAITPAEAQDLTALAKDLAREHGVAVNEIPGGAPRLVPSEDGKAVTVFLPLQKNNPDAGIKLSDTVKSLRADLADHRIDGIRANVTGPAGLSADIAGAFSGLDGLLLVVALAVVLLILVIVYRSPLLPLIVLGSSLVALTGAMAVVVALAKAGILLLSGQTQGILMILVIGAATDYSLLYVSRYREELAVSESRWDATWAALRGAFEPISASAGTVVAALLCLLLSDLNSNKALGPVAAIGIAFAYVVSLTLLPALMYWAGKVAYWPRKVGVSTSPNQRGGGIWGRASRLISTRPRTVWAASLVILLAMGAGVVGLKADGVPTSDFVVGHSDARDGQAALAAHFPAGAGQPAVVIAPEANAPDVTSLLRGEPGVSSVRQSGAAVDGEVMLEVTLANAPESNEAEQTITTMRSDIAAQGWRDAEGRNAVLVGGPTAVALDTNATTIHDRNLIIPVVLGVILVILMLLLRSVVAPLLLVGTVVVSFAASLGVAALVFNSVLQFPGADASVPLFGFVFLVALGIDYNIFLMSRVREESLTHGTREGILRGLRSTGGVITSAGVVLAATFAALGVLPVLFLAQISFIVAFGVLLDTVLVRSLLVPALCYDLGDRIWWPTRLRRR</sequence>
<comment type="subcellular location">
    <subcellularLocation>
        <location evidence="1">Cell membrane</location>
        <topology evidence="1">Multi-pass membrane protein</topology>
    </subcellularLocation>
</comment>
<dbReference type="InterPro" id="IPR004869">
    <property type="entry name" value="MMPL_dom"/>
</dbReference>
<keyword evidence="3" id="KW-1003">Cell membrane</keyword>
<feature type="transmembrane region" description="Helical" evidence="7">
    <location>
        <begin position="669"/>
        <end position="689"/>
    </location>
</feature>
<organism evidence="9 10">
    <name type="scientific">Sinomonas cyclohexanicum</name>
    <name type="common">Corynebacterium cyclohexanicum</name>
    <dbReference type="NCBI Taxonomy" id="322009"/>
    <lineage>
        <taxon>Bacteria</taxon>
        <taxon>Bacillati</taxon>
        <taxon>Actinomycetota</taxon>
        <taxon>Actinomycetes</taxon>
        <taxon>Micrococcales</taxon>
        <taxon>Micrococcaceae</taxon>
        <taxon>Sinomonas</taxon>
    </lineage>
</organism>
<keyword evidence="4 7" id="KW-0812">Transmembrane</keyword>
<evidence type="ECO:0000256" key="3">
    <source>
        <dbReference type="ARBA" id="ARBA00022475"/>
    </source>
</evidence>
<feature type="domain" description="SSD" evidence="8">
    <location>
        <begin position="573"/>
        <end position="699"/>
    </location>
</feature>
<dbReference type="Pfam" id="PF03176">
    <property type="entry name" value="MMPL"/>
    <property type="match status" value="2"/>
</dbReference>
<feature type="transmembrane region" description="Helical" evidence="7">
    <location>
        <begin position="601"/>
        <end position="621"/>
    </location>
</feature>
<evidence type="ECO:0000256" key="6">
    <source>
        <dbReference type="ARBA" id="ARBA00023136"/>
    </source>
</evidence>
<evidence type="ECO:0000256" key="5">
    <source>
        <dbReference type="ARBA" id="ARBA00022989"/>
    </source>
</evidence>
<dbReference type="PANTHER" id="PTHR33406">
    <property type="entry name" value="MEMBRANE PROTEIN MJ1562-RELATED"/>
    <property type="match status" value="1"/>
</dbReference>
<reference evidence="9 10" key="1">
    <citation type="journal article" date="2021" name="J. Biosci. Bioeng.">
        <title>Identification and characterization of a chc gene cluster responsible for the aromatization pathway of cyclohexanecarboxylate degradation in Sinomonas cyclohexanicum ATCC 51369.</title>
        <authorList>
            <person name="Yamamoto T."/>
            <person name="Hasegawa Y."/>
            <person name="Lau P.C.K."/>
            <person name="Iwaki H."/>
        </authorList>
    </citation>
    <scope>NUCLEOTIDE SEQUENCE [LARGE SCALE GENOMIC DNA]</scope>
    <source>
        <strain evidence="9 10">ATCC 51369</strain>
    </source>
</reference>
<feature type="transmembrane region" description="Helical" evidence="7">
    <location>
        <begin position="568"/>
        <end position="589"/>
    </location>
</feature>
<dbReference type="Gene3D" id="1.20.1640.10">
    <property type="entry name" value="Multidrug efflux transporter AcrB transmembrane domain"/>
    <property type="match status" value="2"/>
</dbReference>
<evidence type="ECO:0000256" key="7">
    <source>
        <dbReference type="SAM" id="Phobius"/>
    </source>
</evidence>
<keyword evidence="10" id="KW-1185">Reference proteome</keyword>
<feature type="transmembrane region" description="Helical" evidence="7">
    <location>
        <begin position="296"/>
        <end position="320"/>
    </location>
</feature>
<feature type="transmembrane region" description="Helical" evidence="7">
    <location>
        <begin position="332"/>
        <end position="353"/>
    </location>
</feature>
<dbReference type="PROSITE" id="PS50156">
    <property type="entry name" value="SSD"/>
    <property type="match status" value="1"/>
</dbReference>
<feature type="transmembrane region" description="Helical" evidence="7">
    <location>
        <begin position="223"/>
        <end position="251"/>
    </location>
</feature>
<feature type="transmembrane region" description="Helical" evidence="7">
    <location>
        <begin position="24"/>
        <end position="44"/>
    </location>
</feature>
<proteinExistence type="inferred from homology"/>
<name>A0ABN6FE09_SINCY</name>
<dbReference type="PANTHER" id="PTHR33406:SF6">
    <property type="entry name" value="MEMBRANE PROTEIN YDGH-RELATED"/>
    <property type="match status" value="1"/>
</dbReference>
<accession>A0ABN6FE09</accession>
<comment type="similarity">
    <text evidence="2">Belongs to the resistance-nodulation-cell division (RND) (TC 2.A.6) family. MmpL subfamily.</text>
</comment>
<evidence type="ECO:0000259" key="8">
    <source>
        <dbReference type="PROSITE" id="PS50156"/>
    </source>
</evidence>
<dbReference type="InterPro" id="IPR050545">
    <property type="entry name" value="Mycobact_MmpL"/>
</dbReference>
<keyword evidence="5 7" id="KW-1133">Transmembrane helix</keyword>
<dbReference type="Proteomes" id="UP001319861">
    <property type="component" value="Chromosome"/>
</dbReference>
<evidence type="ECO:0000256" key="4">
    <source>
        <dbReference type="ARBA" id="ARBA00022692"/>
    </source>
</evidence>
<feature type="transmembrane region" description="Helical" evidence="7">
    <location>
        <begin position="544"/>
        <end position="561"/>
    </location>
</feature>
<evidence type="ECO:0000256" key="2">
    <source>
        <dbReference type="ARBA" id="ARBA00010157"/>
    </source>
</evidence>
<feature type="transmembrane region" description="Helical" evidence="7">
    <location>
        <begin position="392"/>
        <end position="410"/>
    </location>
</feature>
<keyword evidence="6 7" id="KW-0472">Membrane</keyword>